<feature type="region of interest" description="Disordered" evidence="4">
    <location>
        <begin position="86"/>
        <end position="105"/>
    </location>
</feature>
<keyword evidence="2 5" id="KW-0238">DNA-binding</keyword>
<gene>
    <name evidence="5" type="ORF">H6G05_19495</name>
</gene>
<evidence type="ECO:0000256" key="1">
    <source>
        <dbReference type="ARBA" id="ARBA00023067"/>
    </source>
</evidence>
<feature type="compositionally biased region" description="Polar residues" evidence="4">
    <location>
        <begin position="94"/>
        <end position="105"/>
    </location>
</feature>
<comment type="similarity">
    <text evidence="3">Belongs to the bacterial histone-like protein family.</text>
</comment>
<dbReference type="EMBL" id="JACJQY010000040">
    <property type="protein sequence ID" value="MBD2319025.1"/>
    <property type="molecule type" value="Genomic_DNA"/>
</dbReference>
<dbReference type="Gene3D" id="4.10.520.10">
    <property type="entry name" value="IHF-like DNA-binding proteins"/>
    <property type="match status" value="1"/>
</dbReference>
<dbReference type="SUPFAM" id="SSF47729">
    <property type="entry name" value="IHF-like DNA-binding proteins"/>
    <property type="match status" value="1"/>
</dbReference>
<dbReference type="Proteomes" id="UP000618445">
    <property type="component" value="Unassembled WGS sequence"/>
</dbReference>
<dbReference type="SMART" id="SM00411">
    <property type="entry name" value="BHL"/>
    <property type="match status" value="1"/>
</dbReference>
<dbReference type="PANTHER" id="PTHR33175">
    <property type="entry name" value="DNA-BINDING PROTEIN HU"/>
    <property type="match status" value="1"/>
</dbReference>
<dbReference type="GO" id="GO:0003677">
    <property type="term" value="F:DNA binding"/>
    <property type="evidence" value="ECO:0007669"/>
    <property type="project" value="UniProtKB-KW"/>
</dbReference>
<accession>A0ABR8CGE2</accession>
<evidence type="ECO:0000256" key="4">
    <source>
        <dbReference type="SAM" id="MobiDB-lite"/>
    </source>
</evidence>
<organism evidence="5 6">
    <name type="scientific">Phormidium tenue FACHB-1050</name>
    <dbReference type="NCBI Taxonomy" id="2692857"/>
    <lineage>
        <taxon>Bacteria</taxon>
        <taxon>Bacillati</taxon>
        <taxon>Cyanobacteriota</taxon>
        <taxon>Cyanophyceae</taxon>
        <taxon>Oscillatoriophycideae</taxon>
        <taxon>Oscillatoriales</taxon>
        <taxon>Oscillatoriaceae</taxon>
        <taxon>Phormidium</taxon>
    </lineage>
</organism>
<proteinExistence type="inferred from homology"/>
<dbReference type="RefSeq" id="WP_190580593.1">
    <property type="nucleotide sequence ID" value="NZ_CAWPQU010000035.1"/>
</dbReference>
<keyword evidence="1" id="KW-0226">DNA condensation</keyword>
<dbReference type="PANTHER" id="PTHR33175:SF3">
    <property type="entry name" value="DNA-BINDING PROTEIN HU-BETA"/>
    <property type="match status" value="1"/>
</dbReference>
<dbReference type="CDD" id="cd00591">
    <property type="entry name" value="HU_IHF"/>
    <property type="match status" value="1"/>
</dbReference>
<sequence>MADINRQDIIRGMMAEVDGLSYSMASASLEAVLTCVTKALSNHQSITLSGFGKFSVRHRRARSGSHPRTHQPITIPEVIIPHFTSSPHLKKLVQNPNEPNSDISR</sequence>
<dbReference type="InterPro" id="IPR000119">
    <property type="entry name" value="Hist_DNA-bd"/>
</dbReference>
<dbReference type="PRINTS" id="PR01727">
    <property type="entry name" value="DNABINDINGHU"/>
</dbReference>
<evidence type="ECO:0000313" key="5">
    <source>
        <dbReference type="EMBL" id="MBD2319025.1"/>
    </source>
</evidence>
<evidence type="ECO:0000256" key="2">
    <source>
        <dbReference type="ARBA" id="ARBA00023125"/>
    </source>
</evidence>
<evidence type="ECO:0000313" key="6">
    <source>
        <dbReference type="Proteomes" id="UP000618445"/>
    </source>
</evidence>
<name>A0ABR8CGE2_9CYAN</name>
<reference evidence="5 6" key="1">
    <citation type="journal article" date="2020" name="ISME J.">
        <title>Comparative genomics reveals insights into cyanobacterial evolution and habitat adaptation.</title>
        <authorList>
            <person name="Chen M.Y."/>
            <person name="Teng W.K."/>
            <person name="Zhao L."/>
            <person name="Hu C.X."/>
            <person name="Zhou Y.K."/>
            <person name="Han B.P."/>
            <person name="Song L.R."/>
            <person name="Shu W.S."/>
        </authorList>
    </citation>
    <scope>NUCLEOTIDE SEQUENCE [LARGE SCALE GENOMIC DNA]</scope>
    <source>
        <strain evidence="5 6">FACHB-1050</strain>
    </source>
</reference>
<dbReference type="Pfam" id="PF00216">
    <property type="entry name" value="Bac_DNA_binding"/>
    <property type="match status" value="1"/>
</dbReference>
<comment type="caution">
    <text evidence="5">The sequence shown here is derived from an EMBL/GenBank/DDBJ whole genome shotgun (WGS) entry which is preliminary data.</text>
</comment>
<protein>
    <submittedName>
        <fullName evidence="5">HU family DNA-binding protein</fullName>
    </submittedName>
</protein>
<keyword evidence="6" id="KW-1185">Reference proteome</keyword>
<dbReference type="InterPro" id="IPR010992">
    <property type="entry name" value="IHF-like_DNA-bd_dom_sf"/>
</dbReference>
<evidence type="ECO:0000256" key="3">
    <source>
        <dbReference type="RuleBase" id="RU003939"/>
    </source>
</evidence>